<evidence type="ECO:0000256" key="1">
    <source>
        <dbReference type="SAM" id="Phobius"/>
    </source>
</evidence>
<dbReference type="Pfam" id="PF11181">
    <property type="entry name" value="YflT"/>
    <property type="match status" value="1"/>
</dbReference>
<dbReference type="InterPro" id="IPR025889">
    <property type="entry name" value="GSP17M-like_dom"/>
</dbReference>
<evidence type="ECO:0000313" key="3">
    <source>
        <dbReference type="EMBL" id="AIC47203.1"/>
    </source>
</evidence>
<dbReference type="Proteomes" id="UP000067708">
    <property type="component" value="Chromosome"/>
</dbReference>
<dbReference type="EMBL" id="CP007490">
    <property type="protein sequence ID" value="AIC47203.1"/>
    <property type="molecule type" value="Genomic_DNA"/>
</dbReference>
<keyword evidence="4" id="KW-1185">Reference proteome</keyword>
<feature type="transmembrane region" description="Helical" evidence="1">
    <location>
        <begin position="102"/>
        <end position="125"/>
    </location>
</feature>
<keyword evidence="1" id="KW-1133">Transmembrane helix</keyword>
<name>A0A060JKU7_9MICO</name>
<proteinExistence type="predicted"/>
<gene>
    <name evidence="3" type="ORF">Rhola_00003820</name>
</gene>
<feature type="transmembrane region" description="Helical" evidence="1">
    <location>
        <begin position="71"/>
        <end position="90"/>
    </location>
</feature>
<feature type="domain" description="General stress protein 17M-like" evidence="2">
    <location>
        <begin position="21"/>
        <end position="94"/>
    </location>
</feature>
<reference evidence="3 4" key="1">
    <citation type="journal article" date="2014" name="Int. J. Syst. Evol. Microbiol.">
        <title>Rhodoluna lacicola gen. nov., sp. nov., a planktonic freshwater bacterium with stream-lined genome.</title>
        <authorList>
            <person name="Hahn M."/>
            <person name="Schmidt J."/>
            <person name="Taipale S.J."/>
            <person name="Doolittle W.F."/>
            <person name="Koll U."/>
        </authorList>
    </citation>
    <scope>NUCLEOTIDE SEQUENCE [LARGE SCALE GENOMIC DNA]</scope>
    <source>
        <strain evidence="3 4">MWH-Ta8</strain>
    </source>
</reference>
<protein>
    <recommendedName>
        <fullName evidence="2">General stress protein 17M-like domain-containing protein</fullName>
    </recommendedName>
</protein>
<keyword evidence="1" id="KW-0812">Transmembrane</keyword>
<sequence>MSFVNNKRTPRNQPAVMPQGEVIANFKQYNEALAYVDNLLKHNFPAGSVAIVGSDLRTVERIRGKVTYARLAIGGAVTGSWVGLAFGLIFGGSSATTQAEFVSASAGIGQSVVIGAGLGMLFNVIRYSMSRNKRGFVSQSSVVASKYQVQVPAALADQARAVPDHTAVEAK</sequence>
<dbReference type="OrthoDB" id="3381462at2"/>
<accession>A0A060JKU7</accession>
<dbReference type="AlphaFoldDB" id="A0A060JKU7"/>
<dbReference type="PATRIC" id="fig|529884.3.peg.364"/>
<dbReference type="HOGENOM" id="CLU_070264_3_1_11"/>
<keyword evidence="1" id="KW-0472">Membrane</keyword>
<dbReference type="KEGG" id="rla:Rhola_00003820"/>
<organism evidence="3 4">
    <name type="scientific">Rhodoluna lacicola</name>
    <dbReference type="NCBI Taxonomy" id="529884"/>
    <lineage>
        <taxon>Bacteria</taxon>
        <taxon>Bacillati</taxon>
        <taxon>Actinomycetota</taxon>
        <taxon>Actinomycetes</taxon>
        <taxon>Micrococcales</taxon>
        <taxon>Microbacteriaceae</taxon>
        <taxon>Luna cluster</taxon>
        <taxon>Luna-1 subcluster</taxon>
        <taxon>Rhodoluna</taxon>
    </lineage>
</organism>
<dbReference type="RefSeq" id="WP_051636187.1">
    <property type="nucleotide sequence ID" value="NZ_AP026911.1"/>
</dbReference>
<evidence type="ECO:0000259" key="2">
    <source>
        <dbReference type="Pfam" id="PF11181"/>
    </source>
</evidence>
<dbReference type="eggNOG" id="ENOG5032RS7">
    <property type="taxonomic scope" value="Bacteria"/>
</dbReference>
<evidence type="ECO:0000313" key="4">
    <source>
        <dbReference type="Proteomes" id="UP000067708"/>
    </source>
</evidence>
<dbReference type="STRING" id="529884.Rhola_00003820"/>